<dbReference type="InterPro" id="IPR009057">
    <property type="entry name" value="Homeodomain-like_sf"/>
</dbReference>
<feature type="domain" description="HTH myb-type" evidence="6">
    <location>
        <begin position="248"/>
        <end position="294"/>
    </location>
</feature>
<feature type="compositionally biased region" description="Basic and acidic residues" evidence="3">
    <location>
        <begin position="59"/>
        <end position="71"/>
    </location>
</feature>
<dbReference type="InterPro" id="IPR036867">
    <property type="entry name" value="R3H_dom_sf"/>
</dbReference>
<dbReference type="PROSITE" id="PS50090">
    <property type="entry name" value="MYB_LIKE"/>
    <property type="match status" value="2"/>
</dbReference>
<proteinExistence type="predicted"/>
<feature type="compositionally biased region" description="Basic and acidic residues" evidence="3">
    <location>
        <begin position="81"/>
        <end position="94"/>
    </location>
</feature>
<gene>
    <name evidence="7" type="ORF">Acr_00g0010440</name>
</gene>
<evidence type="ECO:0000313" key="7">
    <source>
        <dbReference type="EMBL" id="GFS30148.1"/>
    </source>
</evidence>
<organism evidence="7 8">
    <name type="scientific">Actinidia rufa</name>
    <dbReference type="NCBI Taxonomy" id="165716"/>
    <lineage>
        <taxon>Eukaryota</taxon>
        <taxon>Viridiplantae</taxon>
        <taxon>Streptophyta</taxon>
        <taxon>Embryophyta</taxon>
        <taxon>Tracheophyta</taxon>
        <taxon>Spermatophyta</taxon>
        <taxon>Magnoliopsida</taxon>
        <taxon>eudicotyledons</taxon>
        <taxon>Gunneridae</taxon>
        <taxon>Pentapetalae</taxon>
        <taxon>asterids</taxon>
        <taxon>Ericales</taxon>
        <taxon>Actinidiaceae</taxon>
        <taxon>Actinidia</taxon>
    </lineage>
</organism>
<dbReference type="PANTHER" id="PTHR47430:SF4">
    <property type="entry name" value="GB|AAC33480.1"/>
    <property type="match status" value="1"/>
</dbReference>
<dbReference type="PROSITE" id="PS51061">
    <property type="entry name" value="R3H"/>
    <property type="match status" value="1"/>
</dbReference>
<dbReference type="InterPro" id="IPR001005">
    <property type="entry name" value="SANT/Myb"/>
</dbReference>
<feature type="region of interest" description="Disordered" evidence="3">
    <location>
        <begin position="577"/>
        <end position="606"/>
    </location>
</feature>
<keyword evidence="2" id="KW-0539">Nucleus</keyword>
<feature type="domain" description="Myb-like" evidence="4">
    <location>
        <begin position="291"/>
        <end position="358"/>
    </location>
</feature>
<sequence>MGKDSKKEKRSETNAPKVASDYASIVSDRVDDGSEVNKEAKRKKKYKKKNEVSSDVELDGSRSEKNNENILKRKRRRRKEGRKDEEIGDFKGEKETAAVEGVGKVWENYSVDVSEKVKKKRKREKKESKDDLDPKPKVKSKKVRFSGEVEVFSSSDGPSKGKEKNQVEELMRGKKFSSEEDEMVKESVFNYIEAHGLGEEGLNMVLHCRSYLKVKECWKEIGSILLYRPYTAIYYRAHTLFESGEDPSWTNEELEIIRKHHEEHGATWRELADKLGKHSIHLKDAWHRIILPNKKKGRWSQEEYHGLFDLVNMDLSMKAFEEKKTKHGMLRDNISWGAINKLSIQIDANCYEKWYSQLTSPVKVWIAIILLTVGLKMYVANTGAKWSNTLRGLGWQTRCFLTFIIPDMESPEGNYCYNLRTSKVEELAFLVKDNLPCKHLVLSMEEAFVDFLQDNPSSDGVLELEPMNAYNRLLLHRLADIFGPSVLVSDLLWQYDDLQLPTTSHRLLKRNEASPALKAEKTAAPFSLEEREAAYKAARERIFTRYEGEMSEPMKQKPRSIPVVARRMIAHALGGRINSSNQEVGRKDTKEHGEKTDGTNIQEKEQGTTNLSVETYEETNVMSGQNINPYRKPKVSNFGGSASSHIEKEVPPRPAYKTSTKPGIFQPQRSERSGNKDNLKEEHMVAAKRMFAHALGTSLCKRHYSS</sequence>
<protein>
    <submittedName>
        <fullName evidence="7">Myb family transcription factor</fullName>
    </submittedName>
</protein>
<dbReference type="InterPro" id="IPR024771">
    <property type="entry name" value="SUZ"/>
</dbReference>
<comment type="caution">
    <text evidence="7">The sequence shown here is derived from an EMBL/GenBank/DDBJ whole genome shotgun (WGS) entry which is preliminary data.</text>
</comment>
<dbReference type="PROSITE" id="PS51294">
    <property type="entry name" value="HTH_MYB"/>
    <property type="match status" value="1"/>
</dbReference>
<reference evidence="8" key="1">
    <citation type="submission" date="2019-07" db="EMBL/GenBank/DDBJ databases">
        <title>De Novo Assembly of kiwifruit Actinidia rufa.</title>
        <authorList>
            <person name="Sugita-Konishi S."/>
            <person name="Sato K."/>
            <person name="Mori E."/>
            <person name="Abe Y."/>
            <person name="Kisaki G."/>
            <person name="Hamano K."/>
            <person name="Suezawa K."/>
            <person name="Otani M."/>
            <person name="Fukuda T."/>
            <person name="Manabe T."/>
            <person name="Gomi K."/>
            <person name="Tabuchi M."/>
            <person name="Akimitsu K."/>
            <person name="Kataoka I."/>
        </authorList>
    </citation>
    <scope>NUCLEOTIDE SEQUENCE [LARGE SCALE GENOMIC DNA]</scope>
    <source>
        <strain evidence="8">cv. Fuchu</strain>
    </source>
</reference>
<feature type="compositionally biased region" description="Basic and acidic residues" evidence="3">
    <location>
        <begin position="1"/>
        <end position="12"/>
    </location>
</feature>
<feature type="compositionally biased region" description="Basic and acidic residues" evidence="3">
    <location>
        <begin position="125"/>
        <end position="136"/>
    </location>
</feature>
<keyword evidence="8" id="KW-1185">Reference proteome</keyword>
<evidence type="ECO:0000256" key="2">
    <source>
        <dbReference type="ARBA" id="ARBA00023242"/>
    </source>
</evidence>
<evidence type="ECO:0000259" key="6">
    <source>
        <dbReference type="PROSITE" id="PS51294"/>
    </source>
</evidence>
<evidence type="ECO:0000313" key="8">
    <source>
        <dbReference type="Proteomes" id="UP000585474"/>
    </source>
</evidence>
<dbReference type="GO" id="GO:0005634">
    <property type="term" value="C:nucleus"/>
    <property type="evidence" value="ECO:0007669"/>
    <property type="project" value="UniProtKB-SubCell"/>
</dbReference>
<dbReference type="GO" id="GO:0003676">
    <property type="term" value="F:nucleic acid binding"/>
    <property type="evidence" value="ECO:0007669"/>
    <property type="project" value="UniProtKB-UniRule"/>
</dbReference>
<dbReference type="OrthoDB" id="278430at2759"/>
<evidence type="ECO:0000259" key="5">
    <source>
        <dbReference type="PROSITE" id="PS51061"/>
    </source>
</evidence>
<dbReference type="Proteomes" id="UP000585474">
    <property type="component" value="Unassembled WGS sequence"/>
</dbReference>
<name>A0A7J0D953_9ERIC</name>
<dbReference type="SUPFAM" id="SSF82708">
    <property type="entry name" value="R3H domain"/>
    <property type="match status" value="1"/>
</dbReference>
<dbReference type="InterPro" id="IPR001374">
    <property type="entry name" value="R3H_dom"/>
</dbReference>
<feature type="region of interest" description="Disordered" evidence="3">
    <location>
        <begin position="117"/>
        <end position="141"/>
    </location>
</feature>
<feature type="region of interest" description="Disordered" evidence="3">
    <location>
        <begin position="1"/>
        <end position="94"/>
    </location>
</feature>
<dbReference type="Gene3D" id="3.30.1370.50">
    <property type="entry name" value="R3H-like domain"/>
    <property type="match status" value="1"/>
</dbReference>
<comment type="subcellular location">
    <subcellularLocation>
        <location evidence="1">Nucleus</location>
    </subcellularLocation>
</comment>
<dbReference type="CDD" id="cd00167">
    <property type="entry name" value="SANT"/>
    <property type="match status" value="1"/>
</dbReference>
<dbReference type="Pfam" id="PF13921">
    <property type="entry name" value="Myb_DNA-bind_6"/>
    <property type="match status" value="1"/>
</dbReference>
<dbReference type="PANTHER" id="PTHR47430">
    <property type="entry name" value="GB|AAC33480.1"/>
    <property type="match status" value="1"/>
</dbReference>
<dbReference type="EMBL" id="BJWL01000106">
    <property type="protein sequence ID" value="GFS30148.1"/>
    <property type="molecule type" value="Genomic_DNA"/>
</dbReference>
<evidence type="ECO:0000256" key="1">
    <source>
        <dbReference type="ARBA" id="ARBA00004123"/>
    </source>
</evidence>
<feature type="compositionally biased region" description="Basic and acidic residues" evidence="3">
    <location>
        <begin position="669"/>
        <end position="679"/>
    </location>
</feature>
<dbReference type="CDD" id="cd02642">
    <property type="entry name" value="R3H_encore_like"/>
    <property type="match status" value="1"/>
</dbReference>
<evidence type="ECO:0000259" key="4">
    <source>
        <dbReference type="PROSITE" id="PS50090"/>
    </source>
</evidence>
<feature type="region of interest" description="Disordered" evidence="3">
    <location>
        <begin position="639"/>
        <end position="679"/>
    </location>
</feature>
<dbReference type="SMART" id="SM00717">
    <property type="entry name" value="SANT"/>
    <property type="match status" value="2"/>
</dbReference>
<feature type="domain" description="Myb-like" evidence="4">
    <location>
        <begin position="248"/>
        <end position="290"/>
    </location>
</feature>
<feature type="compositionally biased region" description="Basic and acidic residues" evidence="3">
    <location>
        <begin position="584"/>
        <end position="606"/>
    </location>
</feature>
<accession>A0A7J0D953</accession>
<evidence type="ECO:0000256" key="3">
    <source>
        <dbReference type="SAM" id="MobiDB-lite"/>
    </source>
</evidence>
<feature type="domain" description="R3H" evidence="5">
    <location>
        <begin position="438"/>
        <end position="506"/>
    </location>
</feature>
<dbReference type="Pfam" id="PF12752">
    <property type="entry name" value="SUZ"/>
    <property type="match status" value="1"/>
</dbReference>
<feature type="compositionally biased region" description="Basic and acidic residues" evidence="3">
    <location>
        <begin position="28"/>
        <end position="39"/>
    </location>
</feature>
<dbReference type="AlphaFoldDB" id="A0A7J0D953"/>
<dbReference type="SUPFAM" id="SSF46689">
    <property type="entry name" value="Homeodomain-like"/>
    <property type="match status" value="1"/>
</dbReference>
<dbReference type="InterPro" id="IPR017930">
    <property type="entry name" value="Myb_dom"/>
</dbReference>